<dbReference type="EMBL" id="QGNW01001287">
    <property type="protein sequence ID" value="RVW47143.1"/>
    <property type="molecule type" value="Genomic_DNA"/>
</dbReference>
<gene>
    <name evidence="2" type="ORF">CK203_070106</name>
</gene>
<evidence type="ECO:0000313" key="2">
    <source>
        <dbReference type="EMBL" id="RVW47143.1"/>
    </source>
</evidence>
<organism evidence="2 3">
    <name type="scientific">Vitis vinifera</name>
    <name type="common">Grape</name>
    <dbReference type="NCBI Taxonomy" id="29760"/>
    <lineage>
        <taxon>Eukaryota</taxon>
        <taxon>Viridiplantae</taxon>
        <taxon>Streptophyta</taxon>
        <taxon>Embryophyta</taxon>
        <taxon>Tracheophyta</taxon>
        <taxon>Spermatophyta</taxon>
        <taxon>Magnoliopsida</taxon>
        <taxon>eudicotyledons</taxon>
        <taxon>Gunneridae</taxon>
        <taxon>Pentapetalae</taxon>
        <taxon>rosids</taxon>
        <taxon>Vitales</taxon>
        <taxon>Vitaceae</taxon>
        <taxon>Viteae</taxon>
        <taxon>Vitis</taxon>
    </lineage>
</organism>
<dbReference type="AlphaFoldDB" id="A0A438EHE3"/>
<feature type="region of interest" description="Disordered" evidence="1">
    <location>
        <begin position="1"/>
        <end position="55"/>
    </location>
</feature>
<feature type="compositionally biased region" description="Low complexity" evidence="1">
    <location>
        <begin position="1"/>
        <end position="15"/>
    </location>
</feature>
<proteinExistence type="predicted"/>
<protein>
    <submittedName>
        <fullName evidence="2">Uncharacterized protein</fullName>
    </submittedName>
</protein>
<evidence type="ECO:0000256" key="1">
    <source>
        <dbReference type="SAM" id="MobiDB-lite"/>
    </source>
</evidence>
<comment type="caution">
    <text evidence="2">The sequence shown here is derived from an EMBL/GenBank/DDBJ whole genome shotgun (WGS) entry which is preliminary data.</text>
</comment>
<accession>A0A438EHE3</accession>
<dbReference type="Proteomes" id="UP000288805">
    <property type="component" value="Unassembled WGS sequence"/>
</dbReference>
<name>A0A438EHE3_VITVI</name>
<dbReference type="OrthoDB" id="1903104at2759"/>
<sequence>MDSDSASASASASASTSQPSRRTHYSFDLNEIPLPSPRHHTIPETAAPSTSAEVSAPACGGRAKVETPAVVCGGCGGCGAQCLDTRQLEAVRAGQWMCTRCTGNGNGNGGSSGRVPERNRLFDINAMPPSDEEGDGSEELQNSRECSPSTCWMPCHNVPGRIQPLLLSCAEYRTENTWDA</sequence>
<reference evidence="2 3" key="1">
    <citation type="journal article" date="2018" name="PLoS Genet.">
        <title>Population sequencing reveals clonal diversity and ancestral inbreeding in the grapevine cultivar Chardonnay.</title>
        <authorList>
            <person name="Roach M.J."/>
            <person name="Johnson D.L."/>
            <person name="Bohlmann J."/>
            <person name="van Vuuren H.J."/>
            <person name="Jones S.J."/>
            <person name="Pretorius I.S."/>
            <person name="Schmidt S.A."/>
            <person name="Borneman A.R."/>
        </authorList>
    </citation>
    <scope>NUCLEOTIDE SEQUENCE [LARGE SCALE GENOMIC DNA]</scope>
    <source>
        <strain evidence="3">cv. Chardonnay</strain>
        <tissue evidence="2">Leaf</tissue>
    </source>
</reference>
<evidence type="ECO:0000313" key="3">
    <source>
        <dbReference type="Proteomes" id="UP000288805"/>
    </source>
</evidence>